<evidence type="ECO:0000256" key="2">
    <source>
        <dbReference type="ARBA" id="ARBA00022679"/>
    </source>
</evidence>
<dbReference type="GO" id="GO:0009244">
    <property type="term" value="P:lipopolysaccharide core region biosynthetic process"/>
    <property type="evidence" value="ECO:0007669"/>
    <property type="project" value="TreeGrafter"/>
</dbReference>
<dbReference type="GO" id="GO:0008713">
    <property type="term" value="F:ADP-heptose-lipopolysaccharide heptosyltransferase activity"/>
    <property type="evidence" value="ECO:0007669"/>
    <property type="project" value="TreeGrafter"/>
</dbReference>
<dbReference type="Pfam" id="PF01075">
    <property type="entry name" value="Glyco_transf_9"/>
    <property type="match status" value="1"/>
</dbReference>
<sequence>MSEPLEIIVSPFSNSLVRDWPGASYSALIQLLLESLPAEVLIRVIGTQSQAMRADEIVRSLDAARVFNDCGRYAWAVVEAALGRASCVIGNNSGIAHLAARLGIPTVCVFGGSHQRAEWRPIGPNVTIISRAIWCSPCHLDRLAQCHHDKACLREIGPAEVAKAVMAGMARERNMPKKHMAERI</sequence>
<evidence type="ECO:0000256" key="1">
    <source>
        <dbReference type="ARBA" id="ARBA00022676"/>
    </source>
</evidence>
<dbReference type="RefSeq" id="WP_066702247.1">
    <property type="nucleotide sequence ID" value="NZ_AP018664.1"/>
</dbReference>
<dbReference type="GO" id="GO:0005829">
    <property type="term" value="C:cytosol"/>
    <property type="evidence" value="ECO:0007669"/>
    <property type="project" value="TreeGrafter"/>
</dbReference>
<protein>
    <recommendedName>
        <fullName evidence="5">Glycosyltransferase family 9 protein</fullName>
    </recommendedName>
</protein>
<dbReference type="Gene3D" id="3.40.50.2000">
    <property type="entry name" value="Glycogen Phosphorylase B"/>
    <property type="match status" value="1"/>
</dbReference>
<accession>A0A494W2K6</accession>
<keyword evidence="2" id="KW-0808">Transferase</keyword>
<dbReference type="PANTHER" id="PTHR30160">
    <property type="entry name" value="TETRAACYLDISACCHARIDE 4'-KINASE-RELATED"/>
    <property type="match status" value="1"/>
</dbReference>
<evidence type="ECO:0008006" key="5">
    <source>
        <dbReference type="Google" id="ProtNLM"/>
    </source>
</evidence>
<evidence type="ECO:0000313" key="4">
    <source>
        <dbReference type="Proteomes" id="UP000279959"/>
    </source>
</evidence>
<evidence type="ECO:0000313" key="3">
    <source>
        <dbReference type="EMBL" id="BBD97378.1"/>
    </source>
</evidence>
<proteinExistence type="predicted"/>
<dbReference type="KEGG" id="sami:SAMIE_1008790"/>
<reference evidence="3 4" key="1">
    <citation type="submission" date="2018-05" db="EMBL/GenBank/DDBJ databases">
        <title>Complete Genome Sequence of the Nonylphenol-Degrading Bacterium Sphingobium amiense DSM 16289T.</title>
        <authorList>
            <person name="Ootsuka M."/>
            <person name="Nishizawa T."/>
            <person name="Ohta H."/>
        </authorList>
    </citation>
    <scope>NUCLEOTIDE SEQUENCE [LARGE SCALE GENOMIC DNA]</scope>
    <source>
        <strain evidence="3 4">DSM 16289</strain>
    </source>
</reference>
<keyword evidence="1" id="KW-0328">Glycosyltransferase</keyword>
<dbReference type="AlphaFoldDB" id="A0A494W2K6"/>
<name>A0A494W2K6_9SPHN</name>
<dbReference type="InterPro" id="IPR051199">
    <property type="entry name" value="LPS_LOS_Heptosyltrfase"/>
</dbReference>
<organism evidence="3 4">
    <name type="scientific">Sphingobium amiense</name>
    <dbReference type="NCBI Taxonomy" id="135719"/>
    <lineage>
        <taxon>Bacteria</taxon>
        <taxon>Pseudomonadati</taxon>
        <taxon>Pseudomonadota</taxon>
        <taxon>Alphaproteobacteria</taxon>
        <taxon>Sphingomonadales</taxon>
        <taxon>Sphingomonadaceae</taxon>
        <taxon>Sphingobium</taxon>
    </lineage>
</organism>
<dbReference type="EMBL" id="AP018664">
    <property type="protein sequence ID" value="BBD97378.1"/>
    <property type="molecule type" value="Genomic_DNA"/>
</dbReference>
<keyword evidence="4" id="KW-1185">Reference proteome</keyword>
<dbReference type="InterPro" id="IPR002201">
    <property type="entry name" value="Glyco_trans_9"/>
</dbReference>
<dbReference type="Proteomes" id="UP000279959">
    <property type="component" value="Chromosome"/>
</dbReference>
<dbReference type="SUPFAM" id="SSF53756">
    <property type="entry name" value="UDP-Glycosyltransferase/glycogen phosphorylase"/>
    <property type="match status" value="1"/>
</dbReference>
<dbReference type="CDD" id="cd03789">
    <property type="entry name" value="GT9_LPS_heptosyltransferase"/>
    <property type="match status" value="1"/>
</dbReference>
<gene>
    <name evidence="3" type="ORF">SAMIE_1008790</name>
</gene>